<dbReference type="GO" id="GO:0042619">
    <property type="term" value="P:poly-hydroxybutyrate biosynthetic process"/>
    <property type="evidence" value="ECO:0007669"/>
    <property type="project" value="InterPro"/>
</dbReference>
<organism evidence="6 7">
    <name type="scientific">Kribbella kalugense</name>
    <dbReference type="NCBI Taxonomy" id="2512221"/>
    <lineage>
        <taxon>Bacteria</taxon>
        <taxon>Bacillati</taxon>
        <taxon>Actinomycetota</taxon>
        <taxon>Actinomycetes</taxon>
        <taxon>Propionibacteriales</taxon>
        <taxon>Kribbellaceae</taxon>
        <taxon>Kribbella</taxon>
    </lineage>
</organism>
<dbReference type="Pfam" id="PF00561">
    <property type="entry name" value="Abhydrolase_1"/>
    <property type="match status" value="1"/>
</dbReference>
<dbReference type="PANTHER" id="PTHR36837:SF5">
    <property type="entry name" value="POLY-3-HYDROXYBUTYRATE SYNTHASE"/>
    <property type="match status" value="1"/>
</dbReference>
<feature type="region of interest" description="Disordered" evidence="3">
    <location>
        <begin position="537"/>
        <end position="559"/>
    </location>
</feature>
<dbReference type="SUPFAM" id="SSF53474">
    <property type="entry name" value="alpha/beta-Hydrolases"/>
    <property type="match status" value="1"/>
</dbReference>
<dbReference type="PANTHER" id="PTHR36837">
    <property type="entry name" value="POLY(3-HYDROXYALKANOATE) POLYMERASE SUBUNIT PHAC"/>
    <property type="match status" value="1"/>
</dbReference>
<keyword evidence="7" id="KW-1185">Reference proteome</keyword>
<evidence type="ECO:0000259" key="4">
    <source>
        <dbReference type="Pfam" id="PF00561"/>
    </source>
</evidence>
<evidence type="ECO:0000256" key="2">
    <source>
        <dbReference type="ARBA" id="ARBA00023315"/>
    </source>
</evidence>
<feature type="domain" description="Poly-beta-hydroxybutyrate polymerase N-terminal" evidence="5">
    <location>
        <begin position="73"/>
        <end position="241"/>
    </location>
</feature>
<dbReference type="Proteomes" id="UP000295447">
    <property type="component" value="Unassembled WGS sequence"/>
</dbReference>
<protein>
    <submittedName>
        <fullName evidence="6">Polyhydroxyalkanoate synthase</fullName>
    </submittedName>
</protein>
<name>A0A4R7ZY58_9ACTN</name>
<dbReference type="OrthoDB" id="7208816at2"/>
<dbReference type="InterPro" id="IPR029058">
    <property type="entry name" value="AB_hydrolase_fold"/>
</dbReference>
<evidence type="ECO:0000313" key="7">
    <source>
        <dbReference type="Proteomes" id="UP000295447"/>
    </source>
</evidence>
<feature type="domain" description="AB hydrolase-1" evidence="4">
    <location>
        <begin position="245"/>
        <end position="486"/>
    </location>
</feature>
<dbReference type="InterPro" id="IPR051321">
    <property type="entry name" value="PHA/PHB_synthase"/>
</dbReference>
<accession>A0A4R7ZY58</accession>
<keyword evidence="2" id="KW-0012">Acyltransferase</keyword>
<evidence type="ECO:0000256" key="3">
    <source>
        <dbReference type="SAM" id="MobiDB-lite"/>
    </source>
</evidence>
<dbReference type="EMBL" id="SODF01000001">
    <property type="protein sequence ID" value="TDW21878.1"/>
    <property type="molecule type" value="Genomic_DNA"/>
</dbReference>
<evidence type="ECO:0000313" key="6">
    <source>
        <dbReference type="EMBL" id="TDW21878.1"/>
    </source>
</evidence>
<comment type="caution">
    <text evidence="6">The sequence shown here is derived from an EMBL/GenBank/DDBJ whole genome shotgun (WGS) entry which is preliminary data.</text>
</comment>
<dbReference type="AlphaFoldDB" id="A0A4R7ZY58"/>
<dbReference type="InterPro" id="IPR010941">
    <property type="entry name" value="PhaC_N"/>
</dbReference>
<evidence type="ECO:0000259" key="5">
    <source>
        <dbReference type="Pfam" id="PF07167"/>
    </source>
</evidence>
<keyword evidence="1" id="KW-0808">Transferase</keyword>
<evidence type="ECO:0000256" key="1">
    <source>
        <dbReference type="ARBA" id="ARBA00022679"/>
    </source>
</evidence>
<dbReference type="RefSeq" id="WP_134115257.1">
    <property type="nucleotide sequence ID" value="NZ_SODF01000001.1"/>
</dbReference>
<gene>
    <name evidence="6" type="ORF">EV650_0709</name>
</gene>
<dbReference type="GO" id="GO:0016746">
    <property type="term" value="F:acyltransferase activity"/>
    <property type="evidence" value="ECO:0007669"/>
    <property type="project" value="UniProtKB-KW"/>
</dbReference>
<reference evidence="6 7" key="1">
    <citation type="submission" date="2019-03" db="EMBL/GenBank/DDBJ databases">
        <title>Genomic Encyclopedia of Type Strains, Phase III (KMG-III): the genomes of soil and plant-associated and newly described type strains.</title>
        <authorList>
            <person name="Whitman W."/>
        </authorList>
    </citation>
    <scope>NUCLEOTIDE SEQUENCE [LARGE SCALE GENOMIC DNA]</scope>
    <source>
        <strain evidence="6 7">VKM Ac-2570</strain>
    </source>
</reference>
<sequence>MSTPADELAAPLDLLLTSAAAGPLRRFTPNAAWARMATGLAARPRTAAHRAADLAAELGRIAIGQSDRTPSRRDRRFTDPAWTQNPFLRRIVQAYLAAADTASALPGDAELDWRDRQRMTFVVDNLVEALAPSNNPALNPMAWKALIDTAGLSSLVGARNLVRDLATAPRVPSMIEPTAFEVGETVAVTPGSVVFRNEVLELIQYTPQTEKVRTIPLLIVPPVINKYYVVDLAPGRSMVEYYVGQGQQVFTISWRNPDARHRDWDLDTYGQAILDAMDAVQRICRTDSTHLFATCSGGILASMLMGHLADQGQLDRVASFTLAVAVLDQSRAGFASAVMDERMAAAAIASSASRGYLDGRALAEVFAWLRPTDLIWSYWVNNYLQGRTPAAFDVLFWNADTTRMTAALHRGFVELAMSNALTHPGAATMLGSPVDLGKVTTPSYVIAGIADHICPWQSCYRSTQLLGGETRFVLSTAGHIASMVNPPTNPKATFQVNDGTPADPDEWLRTATTEQGSWWPDYIAWLGQRSGRLKAAPKRLGGGGLEPLDEAPGTYVRES</sequence>
<dbReference type="Pfam" id="PF07167">
    <property type="entry name" value="PhaC_N"/>
    <property type="match status" value="1"/>
</dbReference>
<dbReference type="Gene3D" id="3.40.50.1820">
    <property type="entry name" value="alpha/beta hydrolase"/>
    <property type="match status" value="1"/>
</dbReference>
<proteinExistence type="predicted"/>
<dbReference type="InterPro" id="IPR000073">
    <property type="entry name" value="AB_hydrolase_1"/>
</dbReference>